<dbReference type="PANTHER" id="PTHR43199">
    <property type="entry name" value="GLUTATHIONE HYDROLASE"/>
    <property type="match status" value="1"/>
</dbReference>
<dbReference type="Pfam" id="PF01019">
    <property type="entry name" value="G_glu_transpept"/>
    <property type="match status" value="1"/>
</dbReference>
<name>A0A6N0HU67_9GAMM</name>
<evidence type="ECO:0000256" key="1">
    <source>
        <dbReference type="SAM" id="SignalP"/>
    </source>
</evidence>
<feature type="signal peptide" evidence="1">
    <location>
        <begin position="1"/>
        <end position="17"/>
    </location>
</feature>
<keyword evidence="2" id="KW-0808">Transferase</keyword>
<dbReference type="InterPro" id="IPR051792">
    <property type="entry name" value="GGT_bact"/>
</dbReference>
<gene>
    <name evidence="2" type="ORF">HUE57_05075</name>
</gene>
<organism evidence="2 3">
    <name type="scientific">Candidatus Reidiella endopervernicosa</name>
    <dbReference type="NCBI Taxonomy" id="2738883"/>
    <lineage>
        <taxon>Bacteria</taxon>
        <taxon>Pseudomonadati</taxon>
        <taxon>Pseudomonadota</taxon>
        <taxon>Gammaproteobacteria</taxon>
        <taxon>Candidatus Reidiella</taxon>
    </lineage>
</organism>
<protein>
    <submittedName>
        <fullName evidence="2">Gamma-glutamyltransferase</fullName>
    </submittedName>
</protein>
<sequence>MRYILCLLLLIALPLQAAPPAAAVATAHPAATEAGHEILAAGGNAFDAAVAVSAVLAVVEPYSSGIGGGGFWMLHRAEDGYEVMVDGRERAPLEAHRDLYLDKSGAVVEGLSVDGPLAAGIPALTAMESEVRAVSPR</sequence>
<dbReference type="InterPro" id="IPR029055">
    <property type="entry name" value="Ntn_hydrolases_N"/>
</dbReference>
<dbReference type="SUPFAM" id="SSF56235">
    <property type="entry name" value="N-terminal nucleophile aminohydrolases (Ntn hydrolases)"/>
    <property type="match status" value="1"/>
</dbReference>
<keyword evidence="1" id="KW-0732">Signal</keyword>
<keyword evidence="3" id="KW-1185">Reference proteome</keyword>
<dbReference type="KEGG" id="rev:HUE57_05075"/>
<evidence type="ECO:0000313" key="3">
    <source>
        <dbReference type="Proteomes" id="UP000509658"/>
    </source>
</evidence>
<reference evidence="2 3" key="1">
    <citation type="submission" date="2020-05" db="EMBL/GenBank/DDBJ databases">
        <title>Horizontal transmission and recombination maintain forever young bacterial symbiont genomes.</title>
        <authorList>
            <person name="Russell S.L."/>
            <person name="Pepper-Tunick E."/>
            <person name="Svedberg J."/>
            <person name="Byrne A."/>
            <person name="Ruelas Castillo J."/>
            <person name="Vollmers C."/>
            <person name="Beinart R.A."/>
            <person name="Corbett-Detig R."/>
        </authorList>
    </citation>
    <scope>NUCLEOTIDE SEQUENCE [LARGE SCALE GENOMIC DNA]</scope>
    <source>
        <strain evidence="2">Santa_Monica_outfall</strain>
    </source>
</reference>
<dbReference type="Proteomes" id="UP000509658">
    <property type="component" value="Chromosome"/>
</dbReference>
<evidence type="ECO:0000313" key="2">
    <source>
        <dbReference type="EMBL" id="QKQ25727.1"/>
    </source>
</evidence>
<dbReference type="AlphaFoldDB" id="A0A6N0HU67"/>
<dbReference type="GO" id="GO:0016740">
    <property type="term" value="F:transferase activity"/>
    <property type="evidence" value="ECO:0007669"/>
    <property type="project" value="UniProtKB-KW"/>
</dbReference>
<dbReference type="EMBL" id="CP054491">
    <property type="protein sequence ID" value="QKQ25727.1"/>
    <property type="molecule type" value="Genomic_DNA"/>
</dbReference>
<dbReference type="PANTHER" id="PTHR43199:SF6">
    <property type="entry name" value="GLUTATHIONE HYDROLASE PROENZYME"/>
    <property type="match status" value="1"/>
</dbReference>
<accession>A0A6N0HU67</accession>
<proteinExistence type="predicted"/>
<feature type="chain" id="PRO_5026839332" evidence="1">
    <location>
        <begin position="18"/>
        <end position="137"/>
    </location>
</feature>